<proteinExistence type="inferred from homology"/>
<keyword evidence="2" id="KW-0645">Protease</keyword>
<keyword evidence="4" id="KW-0378">Hydrolase</keyword>
<evidence type="ECO:0000259" key="8">
    <source>
        <dbReference type="PROSITE" id="PS51767"/>
    </source>
</evidence>
<keyword evidence="7" id="KW-0732">Signal</keyword>
<dbReference type="PROSITE" id="PS51767">
    <property type="entry name" value="PEPTIDASE_A1"/>
    <property type="match status" value="1"/>
</dbReference>
<dbReference type="Pfam" id="PF14541">
    <property type="entry name" value="TAXi_C"/>
    <property type="match status" value="1"/>
</dbReference>
<dbReference type="MEROPS" id="A01.A47"/>
<dbReference type="AlphaFoldDB" id="B9T7L5"/>
<dbReference type="FunCoup" id="B9T7L5">
    <property type="interactions" value="118"/>
</dbReference>
<keyword evidence="5" id="KW-0325">Glycoprotein</keyword>
<evidence type="ECO:0000256" key="6">
    <source>
        <dbReference type="PIRSR" id="PIRSR601461-1"/>
    </source>
</evidence>
<dbReference type="InterPro" id="IPR021109">
    <property type="entry name" value="Peptidase_aspartic_dom_sf"/>
</dbReference>
<feature type="active site" evidence="6">
    <location>
        <position position="102"/>
    </location>
</feature>
<evidence type="ECO:0000313" key="10">
    <source>
        <dbReference type="Proteomes" id="UP000008311"/>
    </source>
</evidence>
<dbReference type="InterPro" id="IPR032861">
    <property type="entry name" value="TAXi_N"/>
</dbReference>
<dbReference type="PANTHER" id="PTHR47967">
    <property type="entry name" value="OS07G0603500 PROTEIN-RELATED"/>
    <property type="match status" value="1"/>
</dbReference>
<dbReference type="Pfam" id="PF14543">
    <property type="entry name" value="TAXi_N"/>
    <property type="match status" value="1"/>
</dbReference>
<evidence type="ECO:0000256" key="2">
    <source>
        <dbReference type="ARBA" id="ARBA00022670"/>
    </source>
</evidence>
<accession>B9T7L5</accession>
<dbReference type="InterPro" id="IPR033121">
    <property type="entry name" value="PEPTIDASE_A1"/>
</dbReference>
<organism evidence="9 10">
    <name type="scientific">Ricinus communis</name>
    <name type="common">Castor bean</name>
    <dbReference type="NCBI Taxonomy" id="3988"/>
    <lineage>
        <taxon>Eukaryota</taxon>
        <taxon>Viridiplantae</taxon>
        <taxon>Streptophyta</taxon>
        <taxon>Embryophyta</taxon>
        <taxon>Tracheophyta</taxon>
        <taxon>Spermatophyta</taxon>
        <taxon>Magnoliopsida</taxon>
        <taxon>eudicotyledons</taxon>
        <taxon>Gunneridae</taxon>
        <taxon>Pentapetalae</taxon>
        <taxon>rosids</taxon>
        <taxon>fabids</taxon>
        <taxon>Malpighiales</taxon>
        <taxon>Euphorbiaceae</taxon>
        <taxon>Acalyphoideae</taxon>
        <taxon>Acalypheae</taxon>
        <taxon>Ricinus</taxon>
    </lineage>
</organism>
<dbReference type="SUPFAM" id="SSF50630">
    <property type="entry name" value="Acid proteases"/>
    <property type="match status" value="1"/>
</dbReference>
<dbReference type="GO" id="GO:0006508">
    <property type="term" value="P:proteolysis"/>
    <property type="evidence" value="ECO:0007669"/>
    <property type="project" value="UniProtKB-KW"/>
</dbReference>
<keyword evidence="3" id="KW-0064">Aspartyl protease</keyword>
<gene>
    <name evidence="9" type="ORF">RCOM_0308790</name>
</gene>
<evidence type="ECO:0000256" key="7">
    <source>
        <dbReference type="SAM" id="SignalP"/>
    </source>
</evidence>
<dbReference type="eggNOG" id="KOG1339">
    <property type="taxonomic scope" value="Eukaryota"/>
</dbReference>
<keyword evidence="10" id="KW-1185">Reference proteome</keyword>
<comment type="similarity">
    <text evidence="1">Belongs to the peptidase A1 family.</text>
</comment>
<evidence type="ECO:0000256" key="4">
    <source>
        <dbReference type="ARBA" id="ARBA00022801"/>
    </source>
</evidence>
<dbReference type="EMBL" id="EQ974772">
    <property type="protein sequence ID" value="EEF28148.1"/>
    <property type="molecule type" value="Genomic_DNA"/>
</dbReference>
<dbReference type="Gene3D" id="2.40.70.10">
    <property type="entry name" value="Acid Proteases"/>
    <property type="match status" value="2"/>
</dbReference>
<dbReference type="InterPro" id="IPR051708">
    <property type="entry name" value="Plant_Aspart_Prot_A1"/>
</dbReference>
<feature type="active site" evidence="6">
    <location>
        <position position="332"/>
    </location>
</feature>
<sequence length="468" mass="51061">MATASSLLLLLFLLFSSFVFPFISPSTITIPLSPTITKRPSSDPWEYLNHLATTSISRAHHLKSPKTNFSLIKTPLFSRSYGGYSMSLSLGTPSQTVKLIMDTGSSLVWFPCTSRYVCASCNFPNTDITKIPKFMPRLSSSSKLIGCKNPKCAWVFGSSVQSKCHNCNPQAQNCTQACPPYIIQYGLGSTAGLLLSETINFPNKTISDFLAGCSLLSTRQPEGIAGFGRSQESLPLQLGLKKFSYCLVSRRFDDSPVSSDLILDMGPSTSDSKTTGLSYTPFQKNLASQSNPAFQEYYYVMLRKIIVGKTHVKVPYSFLVPGSDGNGGTIVDSGSTFTFVEGHVFELLAKEFEKQMANYTVATNVQKLTGLRPCFDISGEKSVVIPDLTFQFKGGAKMQLPLSNYFAFVDMGVVCLTIVSDNAAALGGDGGVRSSGPAIILGNFQQQNFYIEYDLENDRFGFKEQSCA</sequence>
<feature type="domain" description="Peptidase A1" evidence="8">
    <location>
        <begin position="84"/>
        <end position="463"/>
    </location>
</feature>
<dbReference type="PANTHER" id="PTHR47967:SF36">
    <property type="entry name" value="PEPTIDASE A1 DOMAIN-CONTAINING PROTEIN"/>
    <property type="match status" value="1"/>
</dbReference>
<dbReference type="OrthoDB" id="2747330at2759"/>
<evidence type="ECO:0000256" key="3">
    <source>
        <dbReference type="ARBA" id="ARBA00022750"/>
    </source>
</evidence>
<reference evidence="10" key="1">
    <citation type="journal article" date="2010" name="Nat. Biotechnol.">
        <title>Draft genome sequence of the oilseed species Ricinus communis.</title>
        <authorList>
            <person name="Chan A.P."/>
            <person name="Crabtree J."/>
            <person name="Zhao Q."/>
            <person name="Lorenzi H."/>
            <person name="Orvis J."/>
            <person name="Puiu D."/>
            <person name="Melake-Berhan A."/>
            <person name="Jones K.M."/>
            <person name="Redman J."/>
            <person name="Chen G."/>
            <person name="Cahoon E.B."/>
            <person name="Gedil M."/>
            <person name="Stanke M."/>
            <person name="Haas B.J."/>
            <person name="Wortman J.R."/>
            <person name="Fraser-Liggett C.M."/>
            <person name="Ravel J."/>
            <person name="Rabinowicz P.D."/>
        </authorList>
    </citation>
    <scope>NUCLEOTIDE SEQUENCE [LARGE SCALE GENOMIC DNA]</scope>
    <source>
        <strain evidence="10">cv. Hale</strain>
    </source>
</reference>
<evidence type="ECO:0000256" key="1">
    <source>
        <dbReference type="ARBA" id="ARBA00007447"/>
    </source>
</evidence>
<dbReference type="FunFam" id="2.40.70.10:FF:000034">
    <property type="entry name" value="Aspartyl protease family protein"/>
    <property type="match status" value="1"/>
</dbReference>
<dbReference type="FunFam" id="2.40.70.10:FF:000120">
    <property type="entry name" value="Aspartic proteinase nepenthesin-2"/>
    <property type="match status" value="1"/>
</dbReference>
<dbReference type="InterPro" id="IPR032799">
    <property type="entry name" value="TAXi_C"/>
</dbReference>
<feature type="signal peptide" evidence="7">
    <location>
        <begin position="1"/>
        <end position="21"/>
    </location>
</feature>
<dbReference type="CDD" id="cd05476">
    <property type="entry name" value="pepsin_A_like_plant"/>
    <property type="match status" value="1"/>
</dbReference>
<dbReference type="InterPro" id="IPR034161">
    <property type="entry name" value="Pepsin-like_plant"/>
</dbReference>
<dbReference type="GO" id="GO:0004190">
    <property type="term" value="F:aspartic-type endopeptidase activity"/>
    <property type="evidence" value="ECO:0007669"/>
    <property type="project" value="UniProtKB-KW"/>
</dbReference>
<evidence type="ECO:0000313" key="9">
    <source>
        <dbReference type="EMBL" id="EEF28148.1"/>
    </source>
</evidence>
<protein>
    <submittedName>
        <fullName evidence="9">Pepsin A, putative</fullName>
    </submittedName>
</protein>
<dbReference type="InParanoid" id="B9T7L5"/>
<name>B9T7L5_RICCO</name>
<evidence type="ECO:0000256" key="5">
    <source>
        <dbReference type="ARBA" id="ARBA00023180"/>
    </source>
</evidence>
<feature type="chain" id="PRO_5002890069" evidence="7">
    <location>
        <begin position="22"/>
        <end position="468"/>
    </location>
</feature>
<dbReference type="InterPro" id="IPR001461">
    <property type="entry name" value="Aspartic_peptidase_A1"/>
</dbReference>
<dbReference type="KEGG" id="rcu:8273281"/>
<dbReference type="PRINTS" id="PR00792">
    <property type="entry name" value="PEPSIN"/>
</dbReference>
<dbReference type="Proteomes" id="UP000008311">
    <property type="component" value="Unassembled WGS sequence"/>
</dbReference>
<dbReference type="OMA" id="DPNTRNC"/>